<dbReference type="InterPro" id="IPR045055">
    <property type="entry name" value="DNA2/NAM7-like"/>
</dbReference>
<dbReference type="Pfam" id="PF13087">
    <property type="entry name" value="AAA_12"/>
    <property type="match status" value="1"/>
</dbReference>
<evidence type="ECO:0000313" key="4">
    <source>
        <dbReference type="Proteomes" id="UP000326532"/>
    </source>
</evidence>
<dbReference type="VEuPathDB" id="FungiDB:BDV34DRAFT_197779"/>
<dbReference type="PANTHER" id="PTHR10887:SF495">
    <property type="entry name" value="HELICASE SENATAXIN ISOFORM X1-RELATED"/>
    <property type="match status" value="1"/>
</dbReference>
<protein>
    <recommendedName>
        <fullName evidence="2">DNA2/NAM7 helicase-like C-terminal domain-containing protein</fullName>
    </recommendedName>
</protein>
<dbReference type="InterPro" id="IPR027417">
    <property type="entry name" value="P-loop_NTPase"/>
</dbReference>
<organism evidence="3 4">
    <name type="scientific">Aspergillus parasiticus</name>
    <dbReference type="NCBI Taxonomy" id="5067"/>
    <lineage>
        <taxon>Eukaryota</taxon>
        <taxon>Fungi</taxon>
        <taxon>Dikarya</taxon>
        <taxon>Ascomycota</taxon>
        <taxon>Pezizomycotina</taxon>
        <taxon>Eurotiomycetes</taxon>
        <taxon>Eurotiomycetidae</taxon>
        <taxon>Eurotiales</taxon>
        <taxon>Aspergillaceae</taxon>
        <taxon>Aspergillus</taxon>
        <taxon>Aspergillus subgen. Circumdati</taxon>
    </lineage>
</organism>
<dbReference type="PANTHER" id="PTHR10887">
    <property type="entry name" value="DNA2/NAM7 HELICASE FAMILY"/>
    <property type="match status" value="1"/>
</dbReference>
<feature type="domain" description="DNA2/NAM7 helicase-like C-terminal" evidence="2">
    <location>
        <begin position="57"/>
        <end position="138"/>
    </location>
</feature>
<name>A0A5N6DGW9_ASPPA</name>
<dbReference type="Proteomes" id="UP000326532">
    <property type="component" value="Unassembled WGS sequence"/>
</dbReference>
<dbReference type="Gene3D" id="3.40.50.300">
    <property type="entry name" value="P-loop containing nucleotide triphosphate hydrolases"/>
    <property type="match status" value="1"/>
</dbReference>
<proteinExistence type="predicted"/>
<evidence type="ECO:0000313" key="3">
    <source>
        <dbReference type="EMBL" id="KAB8204239.1"/>
    </source>
</evidence>
<dbReference type="InterPro" id="IPR041679">
    <property type="entry name" value="DNA2/NAM7-like_C"/>
</dbReference>
<sequence length="239" mass="27195">MVWVVSTFRGSVRAPIVKGALLKTPVRMEMLSDAGSGRCTIVFLMGGHDACSRVRRYSEQKKCYIAKMVKLSEKLNIVWEDMVDVVTVDRMQGHESNIIILDWVFDSGTKSDLGFASDNRWANITLTRARTYLVVVANGRIFNNDRLSEAKRSLRRYTRRFLSISSISWIITLLLIIQQSCAQQKNNNQEETQSPLADSIRQREILRLAITRIERRGRSRGNGYPSQSITVDDVSAHGR</sequence>
<gene>
    <name evidence="3" type="ORF">BDV34DRAFT_197779</name>
</gene>
<keyword evidence="4" id="KW-1185">Reference proteome</keyword>
<accession>A0A5N6DGW9</accession>
<evidence type="ECO:0000259" key="2">
    <source>
        <dbReference type="Pfam" id="PF13087"/>
    </source>
</evidence>
<dbReference type="EMBL" id="ML734982">
    <property type="protein sequence ID" value="KAB8204239.1"/>
    <property type="molecule type" value="Genomic_DNA"/>
</dbReference>
<feature type="region of interest" description="Disordered" evidence="1">
    <location>
        <begin position="217"/>
        <end position="239"/>
    </location>
</feature>
<dbReference type="AlphaFoldDB" id="A0A5N6DGW9"/>
<reference evidence="3 4" key="1">
    <citation type="submission" date="2019-04" db="EMBL/GenBank/DDBJ databases">
        <title>Fungal friends and foes A comparative genomics study of 23 Aspergillus species from section Flavi.</title>
        <authorList>
            <consortium name="DOE Joint Genome Institute"/>
            <person name="Kjaerbolling I."/>
            <person name="Vesth T.C."/>
            <person name="Frisvad J.C."/>
            <person name="Nybo J.L."/>
            <person name="Theobald S."/>
            <person name="Kildgaard S."/>
            <person name="Petersen T.I."/>
            <person name="Kuo A."/>
            <person name="Sato A."/>
            <person name="Lyhne E.K."/>
            <person name="Kogle M.E."/>
            <person name="Wiebenga A."/>
            <person name="Kun R.S."/>
            <person name="Lubbers R.J."/>
            <person name="Makela M.R."/>
            <person name="Barry K."/>
            <person name="Chovatia M."/>
            <person name="Clum A."/>
            <person name="Daum C."/>
            <person name="Haridas S."/>
            <person name="He G."/>
            <person name="LaButti K."/>
            <person name="Lipzen A."/>
            <person name="Mondo S."/>
            <person name="Pangilinan J."/>
            <person name="Riley R."/>
            <person name="Salamov A."/>
            <person name="Simmons B.A."/>
            <person name="Magnuson J.K."/>
            <person name="Henrissat B."/>
            <person name="Mortensen U.H."/>
            <person name="Larsen T.O."/>
            <person name="De vries R.P."/>
            <person name="Grigoriev I.V."/>
            <person name="Machida M."/>
            <person name="Baker S.E."/>
            <person name="Andersen M.R."/>
        </authorList>
    </citation>
    <scope>NUCLEOTIDE SEQUENCE [LARGE SCALE GENOMIC DNA]</scope>
    <source>
        <strain evidence="3 4">CBS 117618</strain>
    </source>
</reference>
<evidence type="ECO:0000256" key="1">
    <source>
        <dbReference type="SAM" id="MobiDB-lite"/>
    </source>
</evidence>